<dbReference type="OMA" id="CPILRID"/>
<dbReference type="Pfam" id="PF02201">
    <property type="entry name" value="SWIB"/>
    <property type="match status" value="1"/>
</dbReference>
<evidence type="ECO:0000259" key="2">
    <source>
        <dbReference type="PROSITE" id="PS51925"/>
    </source>
</evidence>
<accession>W1NH33</accession>
<evidence type="ECO:0000256" key="1">
    <source>
        <dbReference type="SAM" id="MobiDB-lite"/>
    </source>
</evidence>
<dbReference type="Gramene" id="ERM94766">
    <property type="protein sequence ID" value="ERM94766"/>
    <property type="gene ID" value="AMTR_s00011p00260300"/>
</dbReference>
<dbReference type="InterPro" id="IPR036885">
    <property type="entry name" value="SWIB_MDM2_dom_sf"/>
</dbReference>
<dbReference type="KEGG" id="atr:18422677"/>
<feature type="domain" description="DM2" evidence="2">
    <location>
        <begin position="45"/>
        <end position="123"/>
    </location>
</feature>
<sequence length="125" mass="13827">MSRVFEASRVLMAVAKTKAKSTANPSLLKPSQPKPTAKPARSTSGIFKSIPVSPAMRKFLGVPDISRTDAMKKVWEYIKANNLQNPADRKVVMCDEKLKTIFEGKDKVGILEIAKLMSVHFVKPN</sequence>
<dbReference type="SUPFAM" id="SSF47592">
    <property type="entry name" value="SWIB/MDM2 domain"/>
    <property type="match status" value="1"/>
</dbReference>
<dbReference type="PROSITE" id="PS51925">
    <property type="entry name" value="SWIB_MDM2"/>
    <property type="match status" value="1"/>
</dbReference>
<reference evidence="4" key="1">
    <citation type="journal article" date="2013" name="Science">
        <title>The Amborella genome and the evolution of flowering plants.</title>
        <authorList>
            <consortium name="Amborella Genome Project"/>
        </authorList>
    </citation>
    <scope>NUCLEOTIDE SEQUENCE [LARGE SCALE GENOMIC DNA]</scope>
</reference>
<proteinExistence type="predicted"/>
<evidence type="ECO:0000313" key="3">
    <source>
        <dbReference type="EMBL" id="ERM94766.1"/>
    </source>
</evidence>
<dbReference type="PANTHER" id="PTHR13844">
    <property type="entry name" value="SWI/SNF-RELATED MATRIX-ASSOCIATED ACTIN-DEPENDENT REGULATOR OF CHROMATIN SUBFAMILY D"/>
    <property type="match status" value="1"/>
</dbReference>
<dbReference type="SMART" id="SM00151">
    <property type="entry name" value="SWIB"/>
    <property type="match status" value="1"/>
</dbReference>
<dbReference type="Gene3D" id="1.10.245.10">
    <property type="entry name" value="SWIB/MDM2 domain"/>
    <property type="match status" value="1"/>
</dbReference>
<dbReference type="EMBL" id="KI397507">
    <property type="protein sequence ID" value="ERM94766.1"/>
    <property type="molecule type" value="Genomic_DNA"/>
</dbReference>
<dbReference type="HOGENOM" id="CLU_046065_3_2_1"/>
<dbReference type="eggNOG" id="KOG1946">
    <property type="taxonomic scope" value="Eukaryota"/>
</dbReference>
<gene>
    <name evidence="3" type="ORF">AMTR_s00011p00260300</name>
</gene>
<organism evidence="3 4">
    <name type="scientific">Amborella trichopoda</name>
    <dbReference type="NCBI Taxonomy" id="13333"/>
    <lineage>
        <taxon>Eukaryota</taxon>
        <taxon>Viridiplantae</taxon>
        <taxon>Streptophyta</taxon>
        <taxon>Embryophyta</taxon>
        <taxon>Tracheophyta</taxon>
        <taxon>Spermatophyta</taxon>
        <taxon>Magnoliopsida</taxon>
        <taxon>Amborellales</taxon>
        <taxon>Amborellaceae</taxon>
        <taxon>Amborella</taxon>
    </lineage>
</organism>
<dbReference type="GO" id="GO:0005634">
    <property type="term" value="C:nucleus"/>
    <property type="evidence" value="ECO:0000318"/>
    <property type="project" value="GO_Central"/>
</dbReference>
<dbReference type="InterPro" id="IPR019835">
    <property type="entry name" value="SWIB_domain"/>
</dbReference>
<evidence type="ECO:0000313" key="4">
    <source>
        <dbReference type="Proteomes" id="UP000017836"/>
    </source>
</evidence>
<dbReference type="STRING" id="13333.W1NH33"/>
<keyword evidence="4" id="KW-1185">Reference proteome</keyword>
<dbReference type="AlphaFoldDB" id="W1NH33"/>
<dbReference type="Proteomes" id="UP000017836">
    <property type="component" value="Unassembled WGS sequence"/>
</dbReference>
<dbReference type="InterPro" id="IPR003121">
    <property type="entry name" value="SWIB_MDM2_domain"/>
</dbReference>
<protein>
    <recommendedName>
        <fullName evidence="2">DM2 domain-containing protein</fullName>
    </recommendedName>
</protein>
<dbReference type="OrthoDB" id="10251073at2759"/>
<feature type="region of interest" description="Disordered" evidence="1">
    <location>
        <begin position="19"/>
        <end position="44"/>
    </location>
</feature>
<dbReference type="CDD" id="cd10567">
    <property type="entry name" value="SWIB-MDM2_like"/>
    <property type="match status" value="1"/>
</dbReference>
<name>W1NH33_AMBTC</name>